<name>A0A934X5U7_9MICO</name>
<dbReference type="Proteomes" id="UP000726105">
    <property type="component" value="Unassembled WGS sequence"/>
</dbReference>
<evidence type="ECO:0000313" key="5">
    <source>
        <dbReference type="Proteomes" id="UP000726105"/>
    </source>
</evidence>
<feature type="transmembrane region" description="Helical" evidence="1">
    <location>
        <begin position="106"/>
        <end position="124"/>
    </location>
</feature>
<evidence type="ECO:0000313" key="2">
    <source>
        <dbReference type="EMBL" id="MBK6301000.1"/>
    </source>
</evidence>
<feature type="transmembrane region" description="Helical" evidence="1">
    <location>
        <begin position="7"/>
        <end position="26"/>
    </location>
</feature>
<dbReference type="EMBL" id="JADIXZ010000004">
    <property type="protein sequence ID" value="MBK6301000.1"/>
    <property type="molecule type" value="Genomic_DNA"/>
</dbReference>
<dbReference type="AlphaFoldDB" id="A0A934X5U7"/>
<comment type="caution">
    <text evidence="2">The sequence shown here is derived from an EMBL/GenBank/DDBJ whole genome shotgun (WGS) entry which is preliminary data.</text>
</comment>
<accession>A0A934X5U7</accession>
<dbReference type="EMBL" id="JADJIB010000001">
    <property type="protein sequence ID" value="MBK7271744.1"/>
    <property type="molecule type" value="Genomic_DNA"/>
</dbReference>
<protein>
    <submittedName>
        <fullName evidence="2">Uncharacterized protein</fullName>
    </submittedName>
</protein>
<feature type="transmembrane region" description="Helical" evidence="1">
    <location>
        <begin position="67"/>
        <end position="86"/>
    </location>
</feature>
<reference evidence="4 5" key="1">
    <citation type="submission" date="2020-10" db="EMBL/GenBank/DDBJ databases">
        <title>Connecting structure to function with the recovery of over 1000 high-quality activated sludge metagenome-assembled genomes encoding full-length rRNA genes using long-read sequencing.</title>
        <authorList>
            <person name="Singleton C.M."/>
            <person name="Petriglieri F."/>
            <person name="Kristensen J.M."/>
            <person name="Kirkegaard R.H."/>
            <person name="Michaelsen T.Y."/>
            <person name="Andersen M.H."/>
            <person name="Karst S.M."/>
            <person name="Dueholm M.S."/>
            <person name="Nielsen P.H."/>
            <person name="Albertsen M."/>
        </authorList>
    </citation>
    <scope>NUCLEOTIDE SEQUENCE [LARGE SCALE GENOMIC DNA]</scope>
    <source>
        <strain evidence="2">AalE_18-Q3-R2-46_BAT3C.188</strain>
        <strain evidence="3">Ega_18-Q3-R5-49_MAXAC.001</strain>
    </source>
</reference>
<evidence type="ECO:0000313" key="4">
    <source>
        <dbReference type="Proteomes" id="UP000718281"/>
    </source>
</evidence>
<proteinExistence type="predicted"/>
<evidence type="ECO:0000256" key="1">
    <source>
        <dbReference type="SAM" id="Phobius"/>
    </source>
</evidence>
<evidence type="ECO:0000313" key="3">
    <source>
        <dbReference type="EMBL" id="MBK7271744.1"/>
    </source>
</evidence>
<gene>
    <name evidence="2" type="ORF">IPF40_08090</name>
    <name evidence="3" type="ORF">IPI13_00745</name>
</gene>
<sequence length="125" mass="13164">MKLFNEIIVVFHLLGMAAIVGGWLAVRHDLKIVPAILWGARVQLLTGLILAGFASMDREDPPNNAKLGVKLLVALVVVALSESTWAAQKKAVAGAAQAAVASKVNLVGGLAVLNVLIAVLWRSYS</sequence>
<feature type="transmembrane region" description="Helical" evidence="1">
    <location>
        <begin position="32"/>
        <end position="55"/>
    </location>
</feature>
<keyword evidence="1" id="KW-0812">Transmembrane</keyword>
<organism evidence="2 4">
    <name type="scientific">Candidatus Phosphoribacter hodrii</name>
    <dbReference type="NCBI Taxonomy" id="2953743"/>
    <lineage>
        <taxon>Bacteria</taxon>
        <taxon>Bacillati</taxon>
        <taxon>Actinomycetota</taxon>
        <taxon>Actinomycetes</taxon>
        <taxon>Micrococcales</taxon>
        <taxon>Dermatophilaceae</taxon>
        <taxon>Candidatus Phosphoribacter</taxon>
    </lineage>
</organism>
<keyword evidence="1" id="KW-1133">Transmembrane helix</keyword>
<keyword evidence="1" id="KW-0472">Membrane</keyword>
<dbReference type="Proteomes" id="UP000718281">
    <property type="component" value="Unassembled WGS sequence"/>
</dbReference>